<dbReference type="InterPro" id="IPR011704">
    <property type="entry name" value="ATPase_dyneun-rel_AAA"/>
</dbReference>
<organism evidence="2 3">
    <name type="scientific">Cellulosimicrobium funkei</name>
    <dbReference type="NCBI Taxonomy" id="264251"/>
    <lineage>
        <taxon>Bacteria</taxon>
        <taxon>Bacillati</taxon>
        <taxon>Actinomycetota</taxon>
        <taxon>Actinomycetes</taxon>
        <taxon>Micrococcales</taxon>
        <taxon>Promicromonosporaceae</taxon>
        <taxon>Cellulosimicrobium</taxon>
    </lineage>
</organism>
<proteinExistence type="predicted"/>
<feature type="domain" description="ATPase dynein-related AAA" evidence="1">
    <location>
        <begin position="27"/>
        <end position="142"/>
    </location>
</feature>
<keyword evidence="2" id="KW-0067">ATP-binding</keyword>
<dbReference type="AlphaFoldDB" id="A0A4Y8QY37"/>
<name>A0A4Y8QY37_9MICO</name>
<dbReference type="EMBL" id="SOZH01000012">
    <property type="protein sequence ID" value="TFF04485.1"/>
    <property type="molecule type" value="Genomic_DNA"/>
</dbReference>
<evidence type="ECO:0000313" key="3">
    <source>
        <dbReference type="Proteomes" id="UP000298003"/>
    </source>
</evidence>
<protein>
    <submittedName>
        <fullName evidence="2">ATP-binding protein</fullName>
    </submittedName>
</protein>
<reference evidence="2 3" key="1">
    <citation type="submission" date="2019-03" db="EMBL/GenBank/DDBJ databases">
        <title>Cellulosimicrobium funkei JCM14302 Assembly.</title>
        <authorList>
            <person name="Dou T."/>
        </authorList>
    </citation>
    <scope>NUCLEOTIDE SEQUENCE [LARGE SCALE GENOMIC DNA]</scope>
    <source>
        <strain evidence="2 3">JCM 14302</strain>
    </source>
</reference>
<dbReference type="Proteomes" id="UP000298003">
    <property type="component" value="Unassembled WGS sequence"/>
</dbReference>
<comment type="caution">
    <text evidence="2">The sequence shown here is derived from an EMBL/GenBank/DDBJ whole genome shotgun (WGS) entry which is preliminary data.</text>
</comment>
<dbReference type="SUPFAM" id="SSF52540">
    <property type="entry name" value="P-loop containing nucleoside triphosphate hydrolases"/>
    <property type="match status" value="1"/>
</dbReference>
<gene>
    <name evidence="2" type="ORF">E1O70_18710</name>
</gene>
<sequence length="369" mass="38563">MNLPVLQRETNPLVTVLIAAGRVNVPMLLWGAPGIGKSSLVNSMARAEGLHLETVITSVREPSDLAGLPVVSDGGVRLAPPAWAVNLNTDEGGLLFLDELSSAPPAVQAAALRVTLDRVVGDLALPRSVRVIAAANPPEHAADGWDLPAPAANRFLHVDHAPTHETWIDGMLSGFPLPAPGRVFEAGPARQAQARAEVATFIRLRPELLHAMPDDPARAGRAWASNRTWTMGADVLSILDPEDTDAVMLALGGLVGDGPASEFITWRDENDLPHPADVVDDPESVPWDGLDPARAWAVLSAVVAHCTATTTKTAWNAAWKVLATAADHGKGDVAAASARPLLLARPAGATPPASVRKFATVLADAGLAA</sequence>
<keyword evidence="2" id="KW-0547">Nucleotide-binding</keyword>
<evidence type="ECO:0000259" key="1">
    <source>
        <dbReference type="Pfam" id="PF07728"/>
    </source>
</evidence>
<dbReference type="GO" id="GO:0016887">
    <property type="term" value="F:ATP hydrolysis activity"/>
    <property type="evidence" value="ECO:0007669"/>
    <property type="project" value="InterPro"/>
</dbReference>
<evidence type="ECO:0000313" key="2">
    <source>
        <dbReference type="EMBL" id="TFF04485.1"/>
    </source>
</evidence>
<keyword evidence="3" id="KW-1185">Reference proteome</keyword>
<dbReference type="CDD" id="cd00009">
    <property type="entry name" value="AAA"/>
    <property type="match status" value="1"/>
</dbReference>
<dbReference type="Gene3D" id="3.40.50.300">
    <property type="entry name" value="P-loop containing nucleotide triphosphate hydrolases"/>
    <property type="match status" value="1"/>
</dbReference>
<dbReference type="InterPro" id="IPR027417">
    <property type="entry name" value="P-loop_NTPase"/>
</dbReference>
<accession>A0A4Y8QY37</accession>
<dbReference type="GO" id="GO:0005524">
    <property type="term" value="F:ATP binding"/>
    <property type="evidence" value="ECO:0007669"/>
    <property type="project" value="UniProtKB-KW"/>
</dbReference>
<dbReference type="Pfam" id="PF07728">
    <property type="entry name" value="AAA_5"/>
    <property type="match status" value="1"/>
</dbReference>